<reference evidence="11 12" key="1">
    <citation type="submission" date="2023-08" db="EMBL/GenBank/DDBJ databases">
        <title>Implementing the SeqCode for naming new Mesorhizobium species isolated from Vachellia karroo root nodules.</title>
        <authorList>
            <person name="Van Lill M."/>
        </authorList>
    </citation>
    <scope>NUCLEOTIDE SEQUENCE [LARGE SCALE GENOMIC DNA]</scope>
    <source>
        <strain evidence="11 12">VK2B</strain>
    </source>
</reference>
<keyword evidence="6" id="KW-0029">Amino-acid transport</keyword>
<comment type="caution">
    <text evidence="11">The sequence shown here is derived from an EMBL/GenBank/DDBJ whole genome shotgun (WGS) entry which is preliminary data.</text>
</comment>
<evidence type="ECO:0000313" key="12">
    <source>
        <dbReference type="Proteomes" id="UP001280156"/>
    </source>
</evidence>
<dbReference type="Proteomes" id="UP001280156">
    <property type="component" value="Unassembled WGS sequence"/>
</dbReference>
<dbReference type="Gene3D" id="1.10.3720.10">
    <property type="entry name" value="MetI-like"/>
    <property type="match status" value="1"/>
</dbReference>
<keyword evidence="4" id="KW-1003">Cell membrane</keyword>
<feature type="transmembrane region" description="Helical" evidence="9">
    <location>
        <begin position="20"/>
        <end position="45"/>
    </location>
</feature>
<dbReference type="Pfam" id="PF00528">
    <property type="entry name" value="BPD_transp_1"/>
    <property type="match status" value="1"/>
</dbReference>
<dbReference type="SUPFAM" id="SSF161098">
    <property type="entry name" value="MetI-like"/>
    <property type="match status" value="1"/>
</dbReference>
<sequence length="236" mass="25844">MSFNTDLFWSALFSATFFQAALIALALTILAHAAAILLSLPLALALDGKRAWLRWAATAYVGLFRALPALLLLLFVWNGLPQISPVFREPWFSPFIAAFVALTLNEAAYQVEINRAALSAVDGGQYQAGAALGLRKPQVFFLIAVPQALRVALPPTVNEFISLLKTTSLASVISLTELMAVTQQSVASSFRYAEYYAVASIYYLAMVYALMALQKRFERRFAWAKPRDHAAGAPHG</sequence>
<comment type="subcellular location">
    <subcellularLocation>
        <location evidence="1">Cell inner membrane</location>
        <topology evidence="1">Multi-pass membrane protein</topology>
    </subcellularLocation>
    <subcellularLocation>
        <location evidence="9">Cell membrane</location>
        <topology evidence="9">Multi-pass membrane protein</topology>
    </subcellularLocation>
</comment>
<evidence type="ECO:0000259" key="10">
    <source>
        <dbReference type="PROSITE" id="PS50928"/>
    </source>
</evidence>
<dbReference type="PANTHER" id="PTHR30614:SF0">
    <property type="entry name" value="L-CYSTINE TRANSPORT SYSTEM PERMEASE PROTEIN TCYL"/>
    <property type="match status" value="1"/>
</dbReference>
<evidence type="ECO:0000256" key="2">
    <source>
        <dbReference type="ARBA" id="ARBA00010072"/>
    </source>
</evidence>
<comment type="similarity">
    <text evidence="2">Belongs to the binding-protein-dependent transport system permease family. HisMQ subfamily.</text>
</comment>
<organism evidence="11 12">
    <name type="scientific">Mesorhizobium humile</name>
    <dbReference type="NCBI Taxonomy" id="3072313"/>
    <lineage>
        <taxon>Bacteria</taxon>
        <taxon>Pseudomonadati</taxon>
        <taxon>Pseudomonadota</taxon>
        <taxon>Alphaproteobacteria</taxon>
        <taxon>Hyphomicrobiales</taxon>
        <taxon>Phyllobacteriaceae</taxon>
        <taxon>Mesorhizobium</taxon>
    </lineage>
</organism>
<dbReference type="CDD" id="cd06261">
    <property type="entry name" value="TM_PBP2"/>
    <property type="match status" value="1"/>
</dbReference>
<dbReference type="RefSeq" id="WP_320293247.1">
    <property type="nucleotide sequence ID" value="NZ_JAVIIU010000001.1"/>
</dbReference>
<keyword evidence="7 9" id="KW-1133">Transmembrane helix</keyword>
<evidence type="ECO:0000256" key="1">
    <source>
        <dbReference type="ARBA" id="ARBA00004429"/>
    </source>
</evidence>
<dbReference type="InterPro" id="IPR035906">
    <property type="entry name" value="MetI-like_sf"/>
</dbReference>
<evidence type="ECO:0000256" key="4">
    <source>
        <dbReference type="ARBA" id="ARBA00022475"/>
    </source>
</evidence>
<dbReference type="NCBIfam" id="TIGR01726">
    <property type="entry name" value="HEQRo_perm_3TM"/>
    <property type="match status" value="1"/>
</dbReference>
<gene>
    <name evidence="11" type="ORF">RFM52_10580</name>
</gene>
<evidence type="ECO:0000256" key="9">
    <source>
        <dbReference type="RuleBase" id="RU363032"/>
    </source>
</evidence>
<dbReference type="InterPro" id="IPR000515">
    <property type="entry name" value="MetI-like"/>
</dbReference>
<dbReference type="EMBL" id="JAVIIV010000005">
    <property type="protein sequence ID" value="MDX8485643.1"/>
    <property type="molecule type" value="Genomic_DNA"/>
</dbReference>
<feature type="transmembrane region" description="Helical" evidence="9">
    <location>
        <begin position="195"/>
        <end position="213"/>
    </location>
</feature>
<evidence type="ECO:0000313" key="11">
    <source>
        <dbReference type="EMBL" id="MDX8485643.1"/>
    </source>
</evidence>
<feature type="transmembrane region" description="Helical" evidence="9">
    <location>
        <begin position="57"/>
        <end position="77"/>
    </location>
</feature>
<proteinExistence type="inferred from homology"/>
<keyword evidence="5 9" id="KW-0812">Transmembrane</keyword>
<dbReference type="InterPro" id="IPR043429">
    <property type="entry name" value="ArtM/GltK/GlnP/TcyL/YhdX-like"/>
</dbReference>
<keyword evidence="8 9" id="KW-0472">Membrane</keyword>
<evidence type="ECO:0000256" key="3">
    <source>
        <dbReference type="ARBA" id="ARBA00022448"/>
    </source>
</evidence>
<keyword evidence="12" id="KW-1185">Reference proteome</keyword>
<evidence type="ECO:0000256" key="8">
    <source>
        <dbReference type="ARBA" id="ARBA00023136"/>
    </source>
</evidence>
<keyword evidence="3 9" id="KW-0813">Transport</keyword>
<name>A0ABU4YFF9_9HYPH</name>
<evidence type="ECO:0000256" key="7">
    <source>
        <dbReference type="ARBA" id="ARBA00022989"/>
    </source>
</evidence>
<dbReference type="PROSITE" id="PS50928">
    <property type="entry name" value="ABC_TM1"/>
    <property type="match status" value="1"/>
</dbReference>
<protein>
    <submittedName>
        <fullName evidence="11">Amino acid ABC transporter permease</fullName>
    </submittedName>
</protein>
<accession>A0ABU4YFF9</accession>
<feature type="domain" description="ABC transmembrane type-1" evidence="10">
    <location>
        <begin position="21"/>
        <end position="214"/>
    </location>
</feature>
<evidence type="ECO:0000256" key="6">
    <source>
        <dbReference type="ARBA" id="ARBA00022970"/>
    </source>
</evidence>
<dbReference type="PANTHER" id="PTHR30614">
    <property type="entry name" value="MEMBRANE COMPONENT OF AMINO ACID ABC TRANSPORTER"/>
    <property type="match status" value="1"/>
</dbReference>
<evidence type="ECO:0000256" key="5">
    <source>
        <dbReference type="ARBA" id="ARBA00022692"/>
    </source>
</evidence>
<dbReference type="InterPro" id="IPR010065">
    <property type="entry name" value="AA_ABC_transptr_permease_3TM"/>
</dbReference>